<name>A0A1X1ZJK0_MYCNO</name>
<evidence type="ECO:0000256" key="1">
    <source>
        <dbReference type="SAM" id="Phobius"/>
    </source>
</evidence>
<keyword evidence="1" id="KW-0472">Membrane</keyword>
<comment type="caution">
    <text evidence="2">The sequence shown here is derived from an EMBL/GenBank/DDBJ whole genome shotgun (WGS) entry which is preliminary data.</text>
</comment>
<proteinExistence type="predicted"/>
<dbReference type="EMBL" id="LQPI01000028">
    <property type="protein sequence ID" value="ORW23506.1"/>
    <property type="molecule type" value="Genomic_DNA"/>
</dbReference>
<accession>A0A1X1ZJK0</accession>
<dbReference type="AlphaFoldDB" id="A0A1X1ZJK0"/>
<feature type="transmembrane region" description="Helical" evidence="1">
    <location>
        <begin position="53"/>
        <end position="76"/>
    </location>
</feature>
<organism evidence="2 3">
    <name type="scientific">Mycolicibacter nonchromogenicus</name>
    <name type="common">Mycobacterium nonchromogenicum</name>
    <dbReference type="NCBI Taxonomy" id="1782"/>
    <lineage>
        <taxon>Bacteria</taxon>
        <taxon>Bacillati</taxon>
        <taxon>Actinomycetota</taxon>
        <taxon>Actinomycetes</taxon>
        <taxon>Mycobacteriales</taxon>
        <taxon>Mycobacteriaceae</taxon>
        <taxon>Mycolicibacter</taxon>
    </lineage>
</organism>
<feature type="transmembrane region" description="Helical" evidence="1">
    <location>
        <begin position="21"/>
        <end position="41"/>
    </location>
</feature>
<evidence type="ECO:0000313" key="2">
    <source>
        <dbReference type="EMBL" id="ORW23506.1"/>
    </source>
</evidence>
<dbReference type="STRING" id="1782.AWC18_04905"/>
<keyword evidence="1" id="KW-1133">Transmembrane helix</keyword>
<dbReference type="Proteomes" id="UP000193108">
    <property type="component" value="Unassembled WGS sequence"/>
</dbReference>
<sequence length="77" mass="8338">MPGFIDNVGRLLSYRMTVAELIGLGVFLGTPYLTIGLIWTLTHTAHLHGIHGLDLVVSVLGSIALWPVLLIANICMQ</sequence>
<evidence type="ECO:0000313" key="3">
    <source>
        <dbReference type="Proteomes" id="UP000193108"/>
    </source>
</evidence>
<dbReference type="RefSeq" id="WP_085137946.1">
    <property type="nucleotide sequence ID" value="NZ_LQPI01000028.1"/>
</dbReference>
<protein>
    <submittedName>
        <fullName evidence="2">Uncharacterized protein</fullName>
    </submittedName>
</protein>
<gene>
    <name evidence="2" type="ORF">AWC18_04905</name>
</gene>
<reference evidence="2 3" key="1">
    <citation type="submission" date="2016-01" db="EMBL/GenBank/DDBJ databases">
        <title>The new phylogeny of the genus Mycobacterium.</title>
        <authorList>
            <person name="Tarcisio F."/>
            <person name="Conor M."/>
            <person name="Antonella G."/>
            <person name="Elisabetta G."/>
            <person name="Giulia F.S."/>
            <person name="Sara T."/>
            <person name="Anna F."/>
            <person name="Clotilde B."/>
            <person name="Roberto B."/>
            <person name="Veronica D.S."/>
            <person name="Fabio R."/>
            <person name="Monica P."/>
            <person name="Olivier J."/>
            <person name="Enrico T."/>
            <person name="Nicola S."/>
        </authorList>
    </citation>
    <scope>NUCLEOTIDE SEQUENCE [LARGE SCALE GENOMIC DNA]</scope>
    <source>
        <strain evidence="2 3">DSM 44164</strain>
    </source>
</reference>
<keyword evidence="1" id="KW-0812">Transmembrane</keyword>
<keyword evidence="3" id="KW-1185">Reference proteome</keyword>